<reference evidence="4 5" key="1">
    <citation type="submission" date="2015-04" db="EMBL/GenBank/DDBJ databases">
        <title>Draft Genome Sequence of the Novel Agar-Digesting Marine Bacterium Q1.</title>
        <authorList>
            <person name="Li Y."/>
            <person name="Li D."/>
            <person name="Chen G."/>
            <person name="Du Z."/>
        </authorList>
    </citation>
    <scope>NUCLEOTIDE SEQUENCE [LARGE SCALE GENOMIC DNA]</scope>
    <source>
        <strain evidence="4 5">Q1</strain>
    </source>
</reference>
<accession>A0A0J8GUG2</accession>
<name>A0A0J8GUG2_9ALTE</name>
<dbReference type="STRING" id="1513271.XM47_03945"/>
<evidence type="ECO:0000313" key="5">
    <source>
        <dbReference type="Proteomes" id="UP000037600"/>
    </source>
</evidence>
<dbReference type="InterPro" id="IPR013783">
    <property type="entry name" value="Ig-like_fold"/>
</dbReference>
<dbReference type="EMBL" id="LAZL01000004">
    <property type="protein sequence ID" value="KMT66387.1"/>
    <property type="molecule type" value="Genomic_DNA"/>
</dbReference>
<protein>
    <recommendedName>
        <fullName evidence="3">Big-1 domain-containing protein</fullName>
    </recommendedName>
</protein>
<dbReference type="PROSITE" id="PS51127">
    <property type="entry name" value="BIG1"/>
    <property type="match status" value="1"/>
</dbReference>
<comment type="caution">
    <text evidence="4">The sequence shown here is derived from an EMBL/GenBank/DDBJ whole genome shotgun (WGS) entry which is preliminary data.</text>
</comment>
<dbReference type="Proteomes" id="UP000037600">
    <property type="component" value="Unassembled WGS sequence"/>
</dbReference>
<proteinExistence type="inferred from homology"/>
<dbReference type="RefSeq" id="WP_048689926.1">
    <property type="nucleotide sequence ID" value="NZ_KQ130483.1"/>
</dbReference>
<sequence>MLKQYRYWLVTLFITLLSACSGGGTLEDQNSEGSTEESVNYSLTLSAVDNTGQSIEPYTTSVDNKLTVTATLLANGSPASNQIINFGTSAGSISPSTSVATNTSGQAIIVLSPGTEVTADVLTVSYTPSGESDITQTLNYTSAGGGSSGGSSDNVILTGNFFKCPADFDAEPLTVNETNCTIKNGDNGVNNINSIEPIYLVIRVMESDNTTPVADAIVNASTSLASLNVSSTLTNSTGYALFRLNGNGVASADAISISSNDVTQNFNYQVSTTQIPSETVSSDYSIVLELLDVETNTVAINQVSAANKGLLKATVMKNGAVLPANEIALVSFNANVGILSPSSARAITSNGIATIALRAGSVPDAGSAQASIEVATGTVSSNTILYTSAGDDINIISDRYQLDLRLVEKGTENDINTVSTSVQGELIARLTDSSSNPVENAVIQFTTSLGNLFPQLGTAITNEQGVATLDLTPGSVKGAGQLTATFETAQAFEFFESAGDEIEQDAAYDVTALMYDCSADGADKTNGTGCTLDTSVTLTQPRVLVIKVTEEDSGVNGTGIPNMLVNVTTDNGNLSPENGRILTNSNGFAYVDVNAGEGIGAGQLDITLPSSNASGTTTAFFQIGAANIAMGNQVNGSFEETVLVKEVDGTTDLASLAPGRTATLVVNIINLEDDTPYTAPIDVLFSSACASLEEPKAKIDSVVKSINGVAKATYVADGCESQDVVTATAIAGTRSLSANGTVVLDDVPADSVLFVSTEIADEVVTDNPVITFPGTGTADKATLTFKVLDDNNNPKAGQKVKFSLANDIGEINGLGGIELSPTEAISFTDGTVQVNVKSGRFASAIVVLAELVDSSDDLVAYAVSNKLSSTSGIADQNSFTFAAEHFNVYGWDVISGESELTVVMSDHTNHPVIDGTTVTFFAEGGNTSAGSCSTTNGVCTTTWRSVDPKPQGDNLDDGFCDIGNDNDPANDTAVDGKPCYDFALASPVSLRRARAGRVGILAYAFGEETFVDANKNGIYDAGETFYDLAEAHRDDNQDGVFCGIQSGLTPAPAPADPNTPFIDRGDVTFAPGVDEDDCFRTSSNADEYILLGAADEEFIDINNDQTYNKGNGIYNGLACTVENQTAGVCSRDLVSVRRSLTLVMSDDNARIRIIADNSEIDSSTGVINLCRTGSTDAACVTYGDGVSSVNFTVYLTDLNNNPMPAGTKIDVQTSNGELVGTTSFTVGETNTAIPQGFPFTVKREVAGEGNSVDAAPLTITITTEATDTRASTVTAYAITVVDSD</sequence>
<evidence type="ECO:0000256" key="2">
    <source>
        <dbReference type="SAM" id="SignalP"/>
    </source>
</evidence>
<feature type="domain" description="Big-1" evidence="3">
    <location>
        <begin position="412"/>
        <end position="495"/>
    </location>
</feature>
<dbReference type="PROSITE" id="PS51257">
    <property type="entry name" value="PROKAR_LIPOPROTEIN"/>
    <property type="match status" value="1"/>
</dbReference>
<evidence type="ECO:0000313" key="4">
    <source>
        <dbReference type="EMBL" id="KMT66387.1"/>
    </source>
</evidence>
<dbReference type="SUPFAM" id="SSF49373">
    <property type="entry name" value="Invasin/intimin cell-adhesion fragments"/>
    <property type="match status" value="4"/>
</dbReference>
<keyword evidence="2" id="KW-0732">Signal</keyword>
<evidence type="ECO:0000256" key="1">
    <source>
        <dbReference type="ARBA" id="ARBA00010116"/>
    </source>
</evidence>
<feature type="signal peptide" evidence="2">
    <location>
        <begin position="1"/>
        <end position="23"/>
    </location>
</feature>
<keyword evidence="5" id="KW-1185">Reference proteome</keyword>
<comment type="similarity">
    <text evidence="1">Belongs to the intimin/invasin family.</text>
</comment>
<dbReference type="InterPro" id="IPR008964">
    <property type="entry name" value="Invasin/intimin_cell_adhesion"/>
</dbReference>
<gene>
    <name evidence="4" type="ORF">XM47_03945</name>
</gene>
<feature type="chain" id="PRO_5005298763" description="Big-1 domain-containing protein" evidence="2">
    <location>
        <begin position="24"/>
        <end position="1284"/>
    </location>
</feature>
<evidence type="ECO:0000259" key="3">
    <source>
        <dbReference type="PROSITE" id="PS51127"/>
    </source>
</evidence>
<organism evidence="4 5">
    <name type="scientific">Catenovulum maritimum</name>
    <dbReference type="NCBI Taxonomy" id="1513271"/>
    <lineage>
        <taxon>Bacteria</taxon>
        <taxon>Pseudomonadati</taxon>
        <taxon>Pseudomonadota</taxon>
        <taxon>Gammaproteobacteria</taxon>
        <taxon>Alteromonadales</taxon>
        <taxon>Alteromonadaceae</taxon>
        <taxon>Catenovulum</taxon>
    </lineage>
</organism>
<dbReference type="InterPro" id="IPR003344">
    <property type="entry name" value="Big_1_dom"/>
</dbReference>
<dbReference type="Gene3D" id="2.60.40.10">
    <property type="entry name" value="Immunoglobulins"/>
    <property type="match status" value="3"/>
</dbReference>